<dbReference type="EMBL" id="SEYY01016782">
    <property type="protein sequence ID" value="KAB7499762.1"/>
    <property type="molecule type" value="Genomic_DNA"/>
</dbReference>
<keyword evidence="3" id="KW-1185">Reference proteome</keyword>
<keyword evidence="1" id="KW-0175">Coiled coil</keyword>
<sequence length="106" mass="12962">MKVLKILIAKYQEDREVFDALPSKKPKLSKLKKAQLEYKNKISEKERLKKEREERRKEIEMKKKFSKERRFKRQIHFTQKTKKGQPLMKSRMKILLEDVEKLVSKD</sequence>
<dbReference type="Proteomes" id="UP000326759">
    <property type="component" value="Unassembled WGS sequence"/>
</dbReference>
<evidence type="ECO:0000256" key="1">
    <source>
        <dbReference type="SAM" id="Coils"/>
    </source>
</evidence>
<accession>A0A5N5T0E1</accession>
<name>A0A5N5T0E1_9CRUS</name>
<feature type="coiled-coil region" evidence="1">
    <location>
        <begin position="28"/>
        <end position="69"/>
    </location>
</feature>
<dbReference type="AlphaFoldDB" id="A0A5N5T0E1"/>
<dbReference type="InterPro" id="IPR013730">
    <property type="entry name" value="Fyv7/TAP26"/>
</dbReference>
<gene>
    <name evidence="2" type="ORF">Anas_12267</name>
</gene>
<evidence type="ECO:0000313" key="2">
    <source>
        <dbReference type="EMBL" id="KAB7499762.1"/>
    </source>
</evidence>
<comment type="caution">
    <text evidence="2">The sequence shown here is derived from an EMBL/GenBank/DDBJ whole genome shotgun (WGS) entry which is preliminary data.</text>
</comment>
<protein>
    <recommendedName>
        <fullName evidence="4">rRNA-processing protein FYV7</fullName>
    </recommendedName>
</protein>
<organism evidence="2 3">
    <name type="scientific">Armadillidium nasatum</name>
    <dbReference type="NCBI Taxonomy" id="96803"/>
    <lineage>
        <taxon>Eukaryota</taxon>
        <taxon>Metazoa</taxon>
        <taxon>Ecdysozoa</taxon>
        <taxon>Arthropoda</taxon>
        <taxon>Crustacea</taxon>
        <taxon>Multicrustacea</taxon>
        <taxon>Malacostraca</taxon>
        <taxon>Eumalacostraca</taxon>
        <taxon>Peracarida</taxon>
        <taxon>Isopoda</taxon>
        <taxon>Oniscidea</taxon>
        <taxon>Crinocheta</taxon>
        <taxon>Armadillidiidae</taxon>
        <taxon>Armadillidium</taxon>
    </lineage>
</organism>
<dbReference type="Pfam" id="PF08524">
    <property type="entry name" value="rRNA_processing"/>
    <property type="match status" value="1"/>
</dbReference>
<dbReference type="OrthoDB" id="5377144at2759"/>
<evidence type="ECO:0008006" key="4">
    <source>
        <dbReference type="Google" id="ProtNLM"/>
    </source>
</evidence>
<reference evidence="2 3" key="1">
    <citation type="journal article" date="2019" name="PLoS Biol.">
        <title>Sex chromosomes control vertical transmission of feminizing Wolbachia symbionts in an isopod.</title>
        <authorList>
            <person name="Becking T."/>
            <person name="Chebbi M.A."/>
            <person name="Giraud I."/>
            <person name="Moumen B."/>
            <person name="Laverre T."/>
            <person name="Caubet Y."/>
            <person name="Peccoud J."/>
            <person name="Gilbert C."/>
            <person name="Cordaux R."/>
        </authorList>
    </citation>
    <scope>NUCLEOTIDE SEQUENCE [LARGE SCALE GENOMIC DNA]</scope>
    <source>
        <strain evidence="2">ANa2</strain>
        <tissue evidence="2">Whole body excluding digestive tract and cuticle</tissue>
    </source>
</reference>
<proteinExistence type="predicted"/>
<evidence type="ECO:0000313" key="3">
    <source>
        <dbReference type="Proteomes" id="UP000326759"/>
    </source>
</evidence>